<organism evidence="2 3">
    <name type="scientific">Klenkia marina</name>
    <dbReference type="NCBI Taxonomy" id="1960309"/>
    <lineage>
        <taxon>Bacteria</taxon>
        <taxon>Bacillati</taxon>
        <taxon>Actinomycetota</taxon>
        <taxon>Actinomycetes</taxon>
        <taxon>Geodermatophilales</taxon>
        <taxon>Geodermatophilaceae</taxon>
        <taxon>Klenkia</taxon>
    </lineage>
</organism>
<keyword evidence="3" id="KW-1185">Reference proteome</keyword>
<accession>A0A1G4Z519</accession>
<name>A0A1G4Z519_9ACTN</name>
<gene>
    <name evidence="2" type="ORF">SAMN03159343_4083</name>
</gene>
<proteinExistence type="predicted"/>
<evidence type="ECO:0000256" key="1">
    <source>
        <dbReference type="SAM" id="MobiDB-lite"/>
    </source>
</evidence>
<evidence type="ECO:0008006" key="4">
    <source>
        <dbReference type="Google" id="ProtNLM"/>
    </source>
</evidence>
<evidence type="ECO:0000313" key="3">
    <source>
        <dbReference type="Proteomes" id="UP000198981"/>
    </source>
</evidence>
<feature type="region of interest" description="Disordered" evidence="1">
    <location>
        <begin position="141"/>
        <end position="259"/>
    </location>
</feature>
<dbReference type="Proteomes" id="UP000198981">
    <property type="component" value="Unassembled WGS sequence"/>
</dbReference>
<dbReference type="AlphaFoldDB" id="A0A1G4Z519"/>
<sequence>MSVGIRPTAGATAGLPAWWGATDWVESEVRDALAEHRDVCRAHHVEADTALAVARGMAAYADFNTGRDCRPTNARLVADLRVSLSTVHRARRVLKALGLVVELVAGRSIMTRNERLAAWRRGSSHRQIAAEFALCSRRLRPRGARPTATGPGGGRAAFRRPAASTGPVTRSRSRLHLVDDDTPPSALPERLSSHLRTTHLQAKAEQKKAAPRPAPTRRVDQDQAERRLRVVRTPAEGLTGLPTGAEGPPPRATGPDPRTRRLADSVARRLGWLRGTSPRRLAPTLHRFATAGWTPRDVERAVADALASRGWRLPRDIQQPAAYLATLLRALDPEDRPGELDSHMAQVEEAQRIYERLLVFGRPCPHGTPAGDRPSPLRGLLACPSCRTAIGNQP</sequence>
<feature type="compositionally biased region" description="Basic and acidic residues" evidence="1">
    <location>
        <begin position="217"/>
        <end position="228"/>
    </location>
</feature>
<protein>
    <recommendedName>
        <fullName evidence="4">Helix-turn-helix domain-containing protein</fullName>
    </recommendedName>
</protein>
<reference evidence="3" key="1">
    <citation type="submission" date="2016-10" db="EMBL/GenBank/DDBJ databases">
        <authorList>
            <person name="Varghese N."/>
            <person name="Submissions S."/>
        </authorList>
    </citation>
    <scope>NUCLEOTIDE SEQUENCE [LARGE SCALE GENOMIC DNA]</scope>
    <source>
        <strain evidence="3">DSM 45722</strain>
    </source>
</reference>
<dbReference type="EMBL" id="FMUH01000009">
    <property type="protein sequence ID" value="SCX60368.1"/>
    <property type="molecule type" value="Genomic_DNA"/>
</dbReference>
<evidence type="ECO:0000313" key="2">
    <source>
        <dbReference type="EMBL" id="SCX60368.1"/>
    </source>
</evidence>